<gene>
    <name evidence="1" type="ORF">BDW02DRAFT_372225</name>
</gene>
<reference evidence="1" key="1">
    <citation type="submission" date="2020-01" db="EMBL/GenBank/DDBJ databases">
        <authorList>
            <consortium name="DOE Joint Genome Institute"/>
            <person name="Haridas S."/>
            <person name="Albert R."/>
            <person name="Binder M."/>
            <person name="Bloem J."/>
            <person name="Labutti K."/>
            <person name="Salamov A."/>
            <person name="Andreopoulos B."/>
            <person name="Baker S.E."/>
            <person name="Barry K."/>
            <person name="Bills G."/>
            <person name="Bluhm B.H."/>
            <person name="Cannon C."/>
            <person name="Castanera R."/>
            <person name="Culley D.E."/>
            <person name="Daum C."/>
            <person name="Ezra D."/>
            <person name="Gonzalez J.B."/>
            <person name="Henrissat B."/>
            <person name="Kuo A."/>
            <person name="Liang C."/>
            <person name="Lipzen A."/>
            <person name="Lutzoni F."/>
            <person name="Magnuson J."/>
            <person name="Mondo S."/>
            <person name="Nolan M."/>
            <person name="Ohm R."/>
            <person name="Pangilinan J."/>
            <person name="Park H.-J."/>
            <person name="Ramirez L."/>
            <person name="Alfaro M."/>
            <person name="Sun H."/>
            <person name="Tritt A."/>
            <person name="Yoshinaga Y."/>
            <person name="Zwiers L.-H."/>
            <person name="Turgeon B.G."/>
            <person name="Goodwin S.B."/>
            <person name="Spatafora J.W."/>
            <person name="Crous P.W."/>
            <person name="Grigoriev I.V."/>
        </authorList>
    </citation>
    <scope>NUCLEOTIDE SEQUENCE</scope>
    <source>
        <strain evidence="1">P77</strain>
    </source>
</reference>
<dbReference type="EMBL" id="ML975314">
    <property type="protein sequence ID" value="KAF1833692.1"/>
    <property type="molecule type" value="Genomic_DNA"/>
</dbReference>
<name>A0A6A5KEU7_9PLEO</name>
<evidence type="ECO:0000313" key="2">
    <source>
        <dbReference type="Proteomes" id="UP000800040"/>
    </source>
</evidence>
<organism evidence="1 2">
    <name type="scientific">Decorospora gaudefroyi</name>
    <dbReference type="NCBI Taxonomy" id="184978"/>
    <lineage>
        <taxon>Eukaryota</taxon>
        <taxon>Fungi</taxon>
        <taxon>Dikarya</taxon>
        <taxon>Ascomycota</taxon>
        <taxon>Pezizomycotina</taxon>
        <taxon>Dothideomycetes</taxon>
        <taxon>Pleosporomycetidae</taxon>
        <taxon>Pleosporales</taxon>
        <taxon>Pleosporineae</taxon>
        <taxon>Pleosporaceae</taxon>
        <taxon>Decorospora</taxon>
    </lineage>
</organism>
<keyword evidence="2" id="KW-1185">Reference proteome</keyword>
<protein>
    <submittedName>
        <fullName evidence="1">Uncharacterized protein</fullName>
    </submittedName>
</protein>
<proteinExistence type="predicted"/>
<dbReference type="OrthoDB" id="3785918at2759"/>
<evidence type="ECO:0000313" key="1">
    <source>
        <dbReference type="EMBL" id="KAF1833692.1"/>
    </source>
</evidence>
<dbReference type="AlphaFoldDB" id="A0A6A5KEU7"/>
<dbReference type="Proteomes" id="UP000800040">
    <property type="component" value="Unassembled WGS sequence"/>
</dbReference>
<accession>A0A6A5KEU7</accession>
<sequence length="268" mass="30075">MTHSLPDSTALPSNADVLAEASRMSNIERFIHLLRHAEALIRQYGPYTTHKGTKVFIRAPTPCIKEPSPRDLALSFAAAQDCSNSAQPSGPANDDLRLFFHLWTTTITILEDILARGSLPQESFGWGIFGLAAGYIHPPSPSNDLTTRNLFSNQKYRLHAALSKLPSLDGAKRSEYVVSEKTKIAELVRTRREIHTCGHIILDEVRKEGWARVRWLHAMAVAERWIGAFGLMPQKVDKKVEKEVKAEKQEQVLEDKRTVPKLPAFSFP</sequence>